<keyword evidence="3" id="KW-1185">Reference proteome</keyword>
<accession>A0A8J2R8U6</accession>
<gene>
    <name evidence="2" type="ORF">DCHRY22_LOCUS15502</name>
</gene>
<proteinExistence type="predicted"/>
<evidence type="ECO:0000313" key="2">
    <source>
        <dbReference type="EMBL" id="CAG9585009.1"/>
    </source>
</evidence>
<name>A0A8J2R8U6_9NEOP</name>
<comment type="caution">
    <text evidence="2">The sequence shown here is derived from an EMBL/GenBank/DDBJ whole genome shotgun (WGS) entry which is preliminary data.</text>
</comment>
<protein>
    <submittedName>
        <fullName evidence="2">(African queen) hypothetical protein</fullName>
    </submittedName>
</protein>
<dbReference type="EMBL" id="CAKASE010000083">
    <property type="protein sequence ID" value="CAG9585009.1"/>
    <property type="molecule type" value="Genomic_DNA"/>
</dbReference>
<evidence type="ECO:0000313" key="3">
    <source>
        <dbReference type="Proteomes" id="UP000789524"/>
    </source>
</evidence>
<feature type="compositionally biased region" description="Basic and acidic residues" evidence="1">
    <location>
        <begin position="9"/>
        <end position="28"/>
    </location>
</feature>
<evidence type="ECO:0000256" key="1">
    <source>
        <dbReference type="SAM" id="MobiDB-lite"/>
    </source>
</evidence>
<organism evidence="2 3">
    <name type="scientific">Danaus chrysippus</name>
    <name type="common">African queen</name>
    <dbReference type="NCBI Taxonomy" id="151541"/>
    <lineage>
        <taxon>Eukaryota</taxon>
        <taxon>Metazoa</taxon>
        <taxon>Ecdysozoa</taxon>
        <taxon>Arthropoda</taxon>
        <taxon>Hexapoda</taxon>
        <taxon>Insecta</taxon>
        <taxon>Pterygota</taxon>
        <taxon>Neoptera</taxon>
        <taxon>Endopterygota</taxon>
        <taxon>Lepidoptera</taxon>
        <taxon>Glossata</taxon>
        <taxon>Ditrysia</taxon>
        <taxon>Papilionoidea</taxon>
        <taxon>Nymphalidae</taxon>
        <taxon>Danainae</taxon>
        <taxon>Danaini</taxon>
        <taxon>Danaina</taxon>
        <taxon>Danaus</taxon>
        <taxon>Anosia</taxon>
    </lineage>
</organism>
<sequence>MLGPLTWRRVKDDRGRAGGEGRGEGRGEEESCCYTGIIKTVAAGAENVGSERDSEVCCNGTLKASGLWMWTCVMKGMRGQRPPAACPNDILTAQKYD</sequence>
<feature type="region of interest" description="Disordered" evidence="1">
    <location>
        <begin position="1"/>
        <end position="28"/>
    </location>
</feature>
<dbReference type="Proteomes" id="UP000789524">
    <property type="component" value="Unassembled WGS sequence"/>
</dbReference>
<reference evidence="2" key="1">
    <citation type="submission" date="2021-09" db="EMBL/GenBank/DDBJ databases">
        <authorList>
            <person name="Martin H S."/>
        </authorList>
    </citation>
    <scope>NUCLEOTIDE SEQUENCE</scope>
</reference>
<dbReference type="AlphaFoldDB" id="A0A8J2R8U6"/>